<reference evidence="2 3" key="1">
    <citation type="journal article" date="2016" name="Nat. Commun.">
        <title>Thousands of microbial genomes shed light on interconnected biogeochemical processes in an aquifer system.</title>
        <authorList>
            <person name="Anantharaman K."/>
            <person name="Brown C.T."/>
            <person name="Hug L.A."/>
            <person name="Sharon I."/>
            <person name="Castelle C.J."/>
            <person name="Probst A.J."/>
            <person name="Thomas B.C."/>
            <person name="Singh A."/>
            <person name="Wilkins M.J."/>
            <person name="Karaoz U."/>
            <person name="Brodie E.L."/>
            <person name="Williams K.H."/>
            <person name="Hubbard S.S."/>
            <person name="Banfield J.F."/>
        </authorList>
    </citation>
    <scope>NUCLEOTIDE SEQUENCE [LARGE SCALE GENOMIC DNA]</scope>
</reference>
<feature type="region of interest" description="Disordered" evidence="1">
    <location>
        <begin position="1"/>
        <end position="25"/>
    </location>
</feature>
<dbReference type="Proteomes" id="UP000179047">
    <property type="component" value="Unassembled WGS sequence"/>
</dbReference>
<proteinExistence type="predicted"/>
<name>A0A1F8GUS2_9BACT</name>
<comment type="caution">
    <text evidence="2">The sequence shown here is derived from an EMBL/GenBank/DDBJ whole genome shotgun (WGS) entry which is preliminary data.</text>
</comment>
<organism evidence="2 3">
    <name type="scientific">Candidatus Yanofskybacteria bacterium RIFCSPLOWO2_01_FULL_49_25</name>
    <dbReference type="NCBI Taxonomy" id="1802701"/>
    <lineage>
        <taxon>Bacteria</taxon>
        <taxon>Candidatus Yanofskyibacteriota</taxon>
    </lineage>
</organism>
<protein>
    <submittedName>
        <fullName evidence="2">Uncharacterized protein</fullName>
    </submittedName>
</protein>
<dbReference type="STRING" id="1802701.A3A33_02895"/>
<evidence type="ECO:0000313" key="2">
    <source>
        <dbReference type="EMBL" id="OGN29182.1"/>
    </source>
</evidence>
<sequence length="199" mass="23181">MDELGRELSSTPELPEVAEREPQKPVRAFDSEEFMREHNLRMIQPAKIEFRAEEYDLDKLSAFGLDSHMVAELLSYFIKYLNTPIIIDNFGNDPETRHDLGDEAYRLYYTAGSSFLGNNKLKNNKATAPYAIIEHVIAVLSRGVGPNSNEILDAFLRMKKEFSWMKKYKEIPHDDEKLARLEEADRMFLDLLEMFKKKQ</sequence>
<dbReference type="EMBL" id="MGKP01000009">
    <property type="protein sequence ID" value="OGN29182.1"/>
    <property type="molecule type" value="Genomic_DNA"/>
</dbReference>
<dbReference type="AlphaFoldDB" id="A0A1F8GUS2"/>
<accession>A0A1F8GUS2</accession>
<gene>
    <name evidence="2" type="ORF">A3A33_02895</name>
</gene>
<evidence type="ECO:0000313" key="3">
    <source>
        <dbReference type="Proteomes" id="UP000179047"/>
    </source>
</evidence>
<evidence type="ECO:0000256" key="1">
    <source>
        <dbReference type="SAM" id="MobiDB-lite"/>
    </source>
</evidence>